<keyword evidence="3" id="KW-1003">Cell membrane</keyword>
<evidence type="ECO:0000256" key="9">
    <source>
        <dbReference type="ARBA" id="ARBA00022741"/>
    </source>
</evidence>
<dbReference type="Pfam" id="PF00069">
    <property type="entry name" value="Pkinase"/>
    <property type="match status" value="1"/>
</dbReference>
<evidence type="ECO:0000256" key="2">
    <source>
        <dbReference type="ARBA" id="ARBA00004479"/>
    </source>
</evidence>
<evidence type="ECO:0000256" key="10">
    <source>
        <dbReference type="ARBA" id="ARBA00022840"/>
    </source>
</evidence>
<evidence type="ECO:0000256" key="15">
    <source>
        <dbReference type="SAM" id="Phobius"/>
    </source>
</evidence>
<organism evidence="17 18">
    <name type="scientific">Rhamnella rubrinervis</name>
    <dbReference type="NCBI Taxonomy" id="2594499"/>
    <lineage>
        <taxon>Eukaryota</taxon>
        <taxon>Viridiplantae</taxon>
        <taxon>Streptophyta</taxon>
        <taxon>Embryophyta</taxon>
        <taxon>Tracheophyta</taxon>
        <taxon>Spermatophyta</taxon>
        <taxon>Magnoliopsida</taxon>
        <taxon>eudicotyledons</taxon>
        <taxon>Gunneridae</taxon>
        <taxon>Pentapetalae</taxon>
        <taxon>rosids</taxon>
        <taxon>fabids</taxon>
        <taxon>Rosales</taxon>
        <taxon>Rhamnaceae</taxon>
        <taxon>rhamnoid group</taxon>
        <taxon>Rhamneae</taxon>
        <taxon>Rhamnella</taxon>
    </lineage>
</organism>
<dbReference type="GO" id="GO:0004672">
    <property type="term" value="F:protein kinase activity"/>
    <property type="evidence" value="ECO:0007669"/>
    <property type="project" value="InterPro"/>
</dbReference>
<dbReference type="PROSITE" id="PS51450">
    <property type="entry name" value="LRR"/>
    <property type="match status" value="1"/>
</dbReference>
<feature type="domain" description="Protein kinase" evidence="16">
    <location>
        <begin position="399"/>
        <end position="726"/>
    </location>
</feature>
<accession>A0A8K0GR39</accession>
<reference evidence="17" key="1">
    <citation type="submission" date="2020-03" db="EMBL/GenBank/DDBJ databases">
        <title>A high-quality chromosome-level genome assembly of a woody plant with both climbing and erect habits, Rhamnella rubrinervis.</title>
        <authorList>
            <person name="Lu Z."/>
            <person name="Yang Y."/>
            <person name="Zhu X."/>
            <person name="Sun Y."/>
        </authorList>
    </citation>
    <scope>NUCLEOTIDE SEQUENCE</scope>
    <source>
        <strain evidence="17">BYM</strain>
        <tissue evidence="17">Leaf</tissue>
    </source>
</reference>
<keyword evidence="5" id="KW-0808">Transferase</keyword>
<keyword evidence="10" id="KW-0067">ATP-binding</keyword>
<evidence type="ECO:0000256" key="8">
    <source>
        <dbReference type="ARBA" id="ARBA00022737"/>
    </source>
</evidence>
<dbReference type="Proteomes" id="UP000796880">
    <property type="component" value="Unassembled WGS sequence"/>
</dbReference>
<evidence type="ECO:0000256" key="3">
    <source>
        <dbReference type="ARBA" id="ARBA00022475"/>
    </source>
</evidence>
<dbReference type="InterPro" id="IPR032675">
    <property type="entry name" value="LRR_dom_sf"/>
</dbReference>
<proteinExistence type="predicted"/>
<gene>
    <name evidence="17" type="ORF">FNV43_RR21089</name>
</gene>
<dbReference type="SMART" id="SM00364">
    <property type="entry name" value="LRR_BAC"/>
    <property type="match status" value="3"/>
</dbReference>
<evidence type="ECO:0000313" key="17">
    <source>
        <dbReference type="EMBL" id="KAF3438327.1"/>
    </source>
</evidence>
<keyword evidence="7" id="KW-0732">Signal</keyword>
<evidence type="ECO:0000256" key="14">
    <source>
        <dbReference type="ARBA" id="ARBA00023180"/>
    </source>
</evidence>
<dbReference type="SUPFAM" id="SSF56112">
    <property type="entry name" value="Protein kinase-like (PK-like)"/>
    <property type="match status" value="1"/>
</dbReference>
<dbReference type="Gene3D" id="3.80.10.10">
    <property type="entry name" value="Ribonuclease Inhibitor"/>
    <property type="match status" value="3"/>
</dbReference>
<dbReference type="Gene3D" id="1.10.510.10">
    <property type="entry name" value="Transferase(Phosphotransferase) domain 1"/>
    <property type="match status" value="1"/>
</dbReference>
<dbReference type="FunFam" id="1.10.510.10:FF:000388">
    <property type="entry name" value="Leucine-rich repeat receptor-like tyrosine-protein kinase PXC3"/>
    <property type="match status" value="1"/>
</dbReference>
<dbReference type="AlphaFoldDB" id="A0A8K0GR39"/>
<comment type="subcellular location">
    <subcellularLocation>
        <location evidence="1">Cell membrane</location>
    </subcellularLocation>
    <subcellularLocation>
        <location evidence="2">Membrane</location>
        <topology evidence="2">Single-pass type I membrane protein</topology>
    </subcellularLocation>
</comment>
<evidence type="ECO:0000259" key="16">
    <source>
        <dbReference type="PROSITE" id="PS50011"/>
    </source>
</evidence>
<evidence type="ECO:0000313" key="18">
    <source>
        <dbReference type="Proteomes" id="UP000796880"/>
    </source>
</evidence>
<dbReference type="SMART" id="SM00220">
    <property type="entry name" value="S_TKc"/>
    <property type="match status" value="1"/>
</dbReference>
<dbReference type="OrthoDB" id="4062651at2759"/>
<keyword evidence="11 15" id="KW-1133">Transmembrane helix</keyword>
<evidence type="ECO:0000256" key="6">
    <source>
        <dbReference type="ARBA" id="ARBA00022692"/>
    </source>
</evidence>
<keyword evidence="8" id="KW-0677">Repeat</keyword>
<keyword evidence="18" id="KW-1185">Reference proteome</keyword>
<feature type="transmembrane region" description="Helical" evidence="15">
    <location>
        <begin position="393"/>
        <end position="418"/>
    </location>
</feature>
<evidence type="ECO:0000256" key="13">
    <source>
        <dbReference type="ARBA" id="ARBA00023170"/>
    </source>
</evidence>
<evidence type="ECO:0000256" key="12">
    <source>
        <dbReference type="ARBA" id="ARBA00023136"/>
    </source>
</evidence>
<evidence type="ECO:0000256" key="1">
    <source>
        <dbReference type="ARBA" id="ARBA00004236"/>
    </source>
</evidence>
<dbReference type="Pfam" id="PF00560">
    <property type="entry name" value="LRR_1"/>
    <property type="match status" value="7"/>
</dbReference>
<dbReference type="GO" id="GO:0005524">
    <property type="term" value="F:ATP binding"/>
    <property type="evidence" value="ECO:0007669"/>
    <property type="project" value="UniProtKB-KW"/>
</dbReference>
<keyword evidence="12 15" id="KW-0472">Membrane</keyword>
<dbReference type="PANTHER" id="PTHR27000">
    <property type="entry name" value="LEUCINE-RICH REPEAT RECEPTOR-LIKE PROTEIN KINASE FAMILY PROTEIN-RELATED"/>
    <property type="match status" value="1"/>
</dbReference>
<keyword evidence="9" id="KW-0547">Nucleotide-binding</keyword>
<dbReference type="EMBL" id="VOIH02000009">
    <property type="protein sequence ID" value="KAF3438327.1"/>
    <property type="molecule type" value="Genomic_DNA"/>
</dbReference>
<dbReference type="InterPro" id="IPR000719">
    <property type="entry name" value="Prot_kinase_dom"/>
</dbReference>
<dbReference type="InterPro" id="IPR003591">
    <property type="entry name" value="Leu-rich_rpt_typical-subtyp"/>
</dbReference>
<dbReference type="GO" id="GO:0005886">
    <property type="term" value="C:plasma membrane"/>
    <property type="evidence" value="ECO:0007669"/>
    <property type="project" value="UniProtKB-SubCell"/>
</dbReference>
<dbReference type="PANTHER" id="PTHR27000:SF679">
    <property type="entry name" value="OS01G0170300 PROTEIN"/>
    <property type="match status" value="1"/>
</dbReference>
<dbReference type="InterPro" id="IPR001611">
    <property type="entry name" value="Leu-rich_rpt"/>
</dbReference>
<dbReference type="PROSITE" id="PS50011">
    <property type="entry name" value="PROTEIN_KINASE_DOM"/>
    <property type="match status" value="1"/>
</dbReference>
<dbReference type="FunFam" id="3.80.10.10:FF:000299">
    <property type="entry name" value="Piriformospora indica-insensitive protein 2"/>
    <property type="match status" value="1"/>
</dbReference>
<keyword evidence="14" id="KW-0325">Glycoprotein</keyword>
<name>A0A8K0GR39_9ROSA</name>
<dbReference type="SUPFAM" id="SSF52058">
    <property type="entry name" value="L domain-like"/>
    <property type="match status" value="1"/>
</dbReference>
<dbReference type="PRINTS" id="PR00019">
    <property type="entry name" value="LEURICHRPT"/>
</dbReference>
<evidence type="ECO:0000256" key="5">
    <source>
        <dbReference type="ARBA" id="ARBA00022679"/>
    </source>
</evidence>
<keyword evidence="13" id="KW-0675">Receptor</keyword>
<dbReference type="InterPro" id="IPR011009">
    <property type="entry name" value="Kinase-like_dom_sf"/>
</dbReference>
<keyword evidence="4" id="KW-0433">Leucine-rich repeat</keyword>
<evidence type="ECO:0000256" key="11">
    <source>
        <dbReference type="ARBA" id="ARBA00022989"/>
    </source>
</evidence>
<sequence>MVALSKSLNSSSVPWDIEKEPNPCSWKGVDCNSTNSSVVGVLLSGFSLSSPNFLPIVCKIDSLQMLNVSNNKLESIPEEFIRDCGKIDVLKLLDFSKNRLNLIFNNFIGSLPTQLGKSKLLEELQLSMNKFQGRIPEEIFGYPNLKLIDLSQNDLSGSPKSLSKITTLSRFAANQNEFNGVVPSGITKFLKNLDLSYNMLNGSIPSDLLAPPNLQSVDLSFNRLEGSLPVNMSSSLIRLRLGNNKLSGMIPTSFARLQRLTYLELENNSFTEVIPPELGSCQSLALLNLAQNRLRGSLPVQLGNLRQLEVLKLQSNDLTGEIPIEITQLHKLSTLNVSLNSLNGSIPPSISTATSLKDLSQKSCGLAGLEVLDLSNNNFSVTHYPCIKKGTPVAVTVVLAVLAAVFSGLVVTILAILFSRRYYKVNDEQPQSTDDLPLPQVLEGNTVTANGIHKSNIDFTKAMEAVSDPSNIVLKTRFSTYYEAIMPSGLIYFVKKLNWSDKIFQLGSHDRFGNELEAFGKLSNSNGTLFDVLHKSSTSDMDWASRYSIAVGVAQGLACLHGCASGPIILLDLSSRNIFLKSLKEPQVGDIELCKVIDPSRSTGSLSTIAGSVGYIPPEYAYTMRVTTAGNVYSFGVVLLELLTGKPAVSEGTELAKWVLSNTVQHSKSDHILDIRISRTSPVIKSQMLAVLKIGLSCVSVSRTQGEDEERLEDACQCKVMTEDSP</sequence>
<comment type="caution">
    <text evidence="17">The sequence shown here is derived from an EMBL/GenBank/DDBJ whole genome shotgun (WGS) entry which is preliminary data.</text>
</comment>
<dbReference type="SMART" id="SM00369">
    <property type="entry name" value="LRR_TYP"/>
    <property type="match status" value="5"/>
</dbReference>
<protein>
    <recommendedName>
        <fullName evidence="16">Protein kinase domain-containing protein</fullName>
    </recommendedName>
</protein>
<evidence type="ECO:0000256" key="7">
    <source>
        <dbReference type="ARBA" id="ARBA00022729"/>
    </source>
</evidence>
<keyword evidence="6 15" id="KW-0812">Transmembrane</keyword>
<evidence type="ECO:0000256" key="4">
    <source>
        <dbReference type="ARBA" id="ARBA00022614"/>
    </source>
</evidence>